<dbReference type="EMBL" id="JMIB01000017">
    <property type="protein sequence ID" value="KDM91860.1"/>
    <property type="molecule type" value="Genomic_DNA"/>
</dbReference>
<comment type="caution">
    <text evidence="1">The sequence shown here is derived from an EMBL/GenBank/DDBJ whole genome shotgun (WGS) entry which is preliminary data.</text>
</comment>
<reference evidence="1 2" key="1">
    <citation type="submission" date="2014-04" db="EMBL/GenBank/DDBJ databases">
        <title>Draft genome sequence of Photobacterium halotolerans S2753: a solonamide, ngercheumicin and holomycin producer.</title>
        <authorList>
            <person name="Machado H.R."/>
            <person name="Gram L."/>
        </authorList>
    </citation>
    <scope>NUCLEOTIDE SEQUENCE [LARGE SCALE GENOMIC DNA]</scope>
    <source>
        <strain evidence="1 2">S2753</strain>
    </source>
</reference>
<evidence type="ECO:0000313" key="1">
    <source>
        <dbReference type="EMBL" id="KDM91860.1"/>
    </source>
</evidence>
<dbReference type="Proteomes" id="UP000027192">
    <property type="component" value="Unassembled WGS sequence"/>
</dbReference>
<dbReference type="AlphaFoldDB" id="A0A066RN30"/>
<sequence>MRFTKIFLITMTIIIALLILSFRANEWMSPVTVDCPILQGKLQMGEEVTTFHYDFGSQSITLTTSFNQSLQKLGMPPSVKYKFTILSLKKRDESWHFHLREQQSNLEQTLVLSMRGEHYGIQWANDHSKQINYQCMVGKNAEH</sequence>
<keyword evidence="2" id="KW-1185">Reference proteome</keyword>
<dbReference type="STRING" id="1654360.EA58_09020"/>
<dbReference type="OrthoDB" id="9909587at2"/>
<evidence type="ECO:0000313" key="2">
    <source>
        <dbReference type="Proteomes" id="UP000027192"/>
    </source>
</evidence>
<accession>A0A066RN30</accession>
<gene>
    <name evidence="1" type="ORF">EA58_09020</name>
</gene>
<dbReference type="RefSeq" id="WP_036751431.1">
    <property type="nucleotide sequence ID" value="NZ_JAGSGC010000001.1"/>
</dbReference>
<name>A0A066RN30_9GAMM</name>
<proteinExistence type="predicted"/>
<protein>
    <submittedName>
        <fullName evidence="1">Uncharacterized protein</fullName>
    </submittedName>
</protein>
<organism evidence="1 2">
    <name type="scientific">Photobacterium galatheae</name>
    <dbReference type="NCBI Taxonomy" id="1654360"/>
    <lineage>
        <taxon>Bacteria</taxon>
        <taxon>Pseudomonadati</taxon>
        <taxon>Pseudomonadota</taxon>
        <taxon>Gammaproteobacteria</taxon>
        <taxon>Vibrionales</taxon>
        <taxon>Vibrionaceae</taxon>
        <taxon>Photobacterium</taxon>
    </lineage>
</organism>